<dbReference type="Proteomes" id="UP000620327">
    <property type="component" value="Unassembled WGS sequence"/>
</dbReference>
<name>A0A923MI56_9FIRM</name>
<dbReference type="RefSeq" id="WP_187014261.1">
    <property type="nucleotide sequence ID" value="NZ_JACOQI010000004.1"/>
</dbReference>
<dbReference type="AlphaFoldDB" id="A0A923MI56"/>
<dbReference type="EMBL" id="JACOQI010000004">
    <property type="protein sequence ID" value="MBC5769914.1"/>
    <property type="molecule type" value="Genomic_DNA"/>
</dbReference>
<evidence type="ECO:0000313" key="2">
    <source>
        <dbReference type="Proteomes" id="UP000620327"/>
    </source>
</evidence>
<proteinExistence type="predicted"/>
<organism evidence="1 2">
    <name type="scientific">Dysosmobacter segnis</name>
    <dbReference type="NCBI Taxonomy" id="2763042"/>
    <lineage>
        <taxon>Bacteria</taxon>
        <taxon>Bacillati</taxon>
        <taxon>Bacillota</taxon>
        <taxon>Clostridia</taxon>
        <taxon>Eubacteriales</taxon>
        <taxon>Oscillospiraceae</taxon>
        <taxon>Dysosmobacter</taxon>
    </lineage>
</organism>
<accession>A0A923MI56</accession>
<sequence>MQNEQEFYRCLVSDAAGRTLKKILEIIRDDTLSDEICFHKIEAIISLYEELGISTGSRHDFG</sequence>
<evidence type="ECO:0000313" key="1">
    <source>
        <dbReference type="EMBL" id="MBC5769914.1"/>
    </source>
</evidence>
<gene>
    <name evidence="1" type="ORF">H8Z83_06175</name>
</gene>
<reference evidence="1" key="1">
    <citation type="submission" date="2020-08" db="EMBL/GenBank/DDBJ databases">
        <title>Genome public.</title>
        <authorList>
            <person name="Liu C."/>
            <person name="Sun Q."/>
        </authorList>
    </citation>
    <scope>NUCLEOTIDE SEQUENCE</scope>
    <source>
        <strain evidence="1">BX15</strain>
    </source>
</reference>
<comment type="caution">
    <text evidence="1">The sequence shown here is derived from an EMBL/GenBank/DDBJ whole genome shotgun (WGS) entry which is preliminary data.</text>
</comment>
<protein>
    <submittedName>
        <fullName evidence="1">Uncharacterized protein</fullName>
    </submittedName>
</protein>
<keyword evidence="2" id="KW-1185">Reference proteome</keyword>